<feature type="coiled-coil region" evidence="1">
    <location>
        <begin position="183"/>
        <end position="217"/>
    </location>
</feature>
<evidence type="ECO:0000313" key="2">
    <source>
        <dbReference type="EMBL" id="TWU13351.1"/>
    </source>
</evidence>
<dbReference type="RefSeq" id="WP_146370690.1">
    <property type="nucleotide sequence ID" value="NZ_SJPP01000001.1"/>
</dbReference>
<dbReference type="EMBL" id="SJPP01000001">
    <property type="protein sequence ID" value="TWU13351.1"/>
    <property type="molecule type" value="Genomic_DNA"/>
</dbReference>
<gene>
    <name evidence="2" type="ORF">CA54_21860</name>
</gene>
<protein>
    <submittedName>
        <fullName evidence="2">Uncharacterized protein</fullName>
    </submittedName>
</protein>
<evidence type="ECO:0000256" key="1">
    <source>
        <dbReference type="SAM" id="Coils"/>
    </source>
</evidence>
<dbReference type="AlphaFoldDB" id="A0A5C6BPM8"/>
<organism evidence="2 3">
    <name type="scientific">Symmachiella macrocystis</name>
    <dbReference type="NCBI Taxonomy" id="2527985"/>
    <lineage>
        <taxon>Bacteria</taxon>
        <taxon>Pseudomonadati</taxon>
        <taxon>Planctomycetota</taxon>
        <taxon>Planctomycetia</taxon>
        <taxon>Planctomycetales</taxon>
        <taxon>Planctomycetaceae</taxon>
        <taxon>Symmachiella</taxon>
    </lineage>
</organism>
<keyword evidence="3" id="KW-1185">Reference proteome</keyword>
<dbReference type="Proteomes" id="UP000320735">
    <property type="component" value="Unassembled WGS sequence"/>
</dbReference>
<sequence length="228" mass="26542">MELTKLFEKIAGKHRARQQSRKAGYRELISMIADGRDPDADFLDRVLIDNGKSLADVRQAVDLLLERRELRKTYDSIPAMNQEYENLHAQIGEAERIHDERTQPLYWRIEQIRQTLNEGRNVRARLWETCADTELCGQLSHLRQRLTSLHDQQSQLMKNSSDLRNWAETDRVNSNQGVLPAKAESLKERAKSREAKAKQLEEELATVRTQIAECDHEESRIRELMLVP</sequence>
<name>A0A5C6BPM8_9PLAN</name>
<keyword evidence="1" id="KW-0175">Coiled coil</keyword>
<reference evidence="2 3" key="1">
    <citation type="submission" date="2019-02" db="EMBL/GenBank/DDBJ databases">
        <title>Deep-cultivation of Planctomycetes and their phenomic and genomic characterization uncovers novel biology.</title>
        <authorList>
            <person name="Wiegand S."/>
            <person name="Jogler M."/>
            <person name="Boedeker C."/>
            <person name="Pinto D."/>
            <person name="Vollmers J."/>
            <person name="Rivas-Marin E."/>
            <person name="Kohn T."/>
            <person name="Peeters S.H."/>
            <person name="Heuer A."/>
            <person name="Rast P."/>
            <person name="Oberbeckmann S."/>
            <person name="Bunk B."/>
            <person name="Jeske O."/>
            <person name="Meyerdierks A."/>
            <person name="Storesund J.E."/>
            <person name="Kallscheuer N."/>
            <person name="Luecker S."/>
            <person name="Lage O.M."/>
            <person name="Pohl T."/>
            <person name="Merkel B.J."/>
            <person name="Hornburger P."/>
            <person name="Mueller R.-W."/>
            <person name="Bruemmer F."/>
            <person name="Labrenz M."/>
            <person name="Spormann A.M."/>
            <person name="Op Den Camp H."/>
            <person name="Overmann J."/>
            <person name="Amann R."/>
            <person name="Jetten M.S.M."/>
            <person name="Mascher T."/>
            <person name="Medema M.H."/>
            <person name="Devos D.P."/>
            <person name="Kaster A.-K."/>
            <person name="Ovreas L."/>
            <person name="Rohde M."/>
            <person name="Galperin M.Y."/>
            <person name="Jogler C."/>
        </authorList>
    </citation>
    <scope>NUCLEOTIDE SEQUENCE [LARGE SCALE GENOMIC DNA]</scope>
    <source>
        <strain evidence="2 3">CA54</strain>
    </source>
</reference>
<accession>A0A5C6BPM8</accession>
<evidence type="ECO:0000313" key="3">
    <source>
        <dbReference type="Proteomes" id="UP000320735"/>
    </source>
</evidence>
<dbReference type="OrthoDB" id="259642at2"/>
<comment type="caution">
    <text evidence="2">The sequence shown here is derived from an EMBL/GenBank/DDBJ whole genome shotgun (WGS) entry which is preliminary data.</text>
</comment>
<proteinExistence type="predicted"/>